<dbReference type="EMBL" id="ACYS02000175">
    <property type="protein sequence ID" value="EGJ67071.1"/>
    <property type="molecule type" value="Genomic_DNA"/>
</dbReference>
<evidence type="ECO:0000256" key="1">
    <source>
        <dbReference type="ARBA" id="ARBA00009981"/>
    </source>
</evidence>
<dbReference type="Pfam" id="PF02604">
    <property type="entry name" value="PhdYeFM_antitox"/>
    <property type="match status" value="1"/>
</dbReference>
<name>A0A828SKJ5_ACIBA</name>
<accession>A0A828SKJ5</accession>
<gene>
    <name evidence="3" type="ORF">HMPREF0022_03216</name>
</gene>
<dbReference type="SUPFAM" id="SSF143120">
    <property type="entry name" value="YefM-like"/>
    <property type="match status" value="1"/>
</dbReference>
<proteinExistence type="inferred from homology"/>
<evidence type="ECO:0000256" key="2">
    <source>
        <dbReference type="RuleBase" id="RU362080"/>
    </source>
</evidence>
<dbReference type="Proteomes" id="UP000003204">
    <property type="component" value="Unassembled WGS sequence"/>
</dbReference>
<comment type="similarity">
    <text evidence="1 2">Belongs to the phD/YefM antitoxin family.</text>
</comment>
<dbReference type="Gene3D" id="3.40.1620.10">
    <property type="entry name" value="YefM-like domain"/>
    <property type="match status" value="1"/>
</dbReference>
<dbReference type="InterPro" id="IPR006442">
    <property type="entry name" value="Antitoxin_Phd/YefM"/>
</dbReference>
<sequence>MAFFYLRRANIVEQINYANARSQFSKVMERVLLGYAVKITRKEKDAVVLISEKAYLEYKNAMFELNKLKNKDF</sequence>
<dbReference type="InterPro" id="IPR036165">
    <property type="entry name" value="YefM-like_sf"/>
</dbReference>
<dbReference type="AlphaFoldDB" id="A0A828SKJ5"/>
<protein>
    <recommendedName>
        <fullName evidence="2">Antitoxin</fullName>
    </recommendedName>
</protein>
<comment type="caution">
    <text evidence="3">The sequence shown here is derived from an EMBL/GenBank/DDBJ whole genome shotgun (WGS) entry which is preliminary data.</text>
</comment>
<evidence type="ECO:0000313" key="3">
    <source>
        <dbReference type="EMBL" id="EGJ67071.1"/>
    </source>
</evidence>
<comment type="function">
    <text evidence="2">Antitoxin component of a type II toxin-antitoxin (TA) system.</text>
</comment>
<evidence type="ECO:0000313" key="4">
    <source>
        <dbReference type="Proteomes" id="UP000003204"/>
    </source>
</evidence>
<organism evidence="3 4">
    <name type="scientific">Acinetobacter baumannii 6014059</name>
    <dbReference type="NCBI Taxonomy" id="525242"/>
    <lineage>
        <taxon>Bacteria</taxon>
        <taxon>Pseudomonadati</taxon>
        <taxon>Pseudomonadota</taxon>
        <taxon>Gammaproteobacteria</taxon>
        <taxon>Moraxellales</taxon>
        <taxon>Moraxellaceae</taxon>
        <taxon>Acinetobacter</taxon>
        <taxon>Acinetobacter calcoaceticus/baumannii complex</taxon>
    </lineage>
</organism>
<reference evidence="3 4" key="1">
    <citation type="submission" date="2011-04" db="EMBL/GenBank/DDBJ databases">
        <authorList>
            <person name="Weinstock G."/>
            <person name="Sodergren E."/>
            <person name="Clifton S."/>
            <person name="Fulton L."/>
            <person name="Fulton B."/>
            <person name="Courtney L."/>
            <person name="Fronick C."/>
            <person name="Harrison M."/>
            <person name="Strong C."/>
            <person name="Farmer C."/>
            <person name="Delahaunty K."/>
            <person name="Markovic C."/>
            <person name="Hall O."/>
            <person name="Minx P."/>
            <person name="Tomlinson C."/>
            <person name="Mitreva M."/>
            <person name="Hou S."/>
            <person name="Chen J."/>
            <person name="Wollam A."/>
            <person name="Pepin K.H."/>
            <person name="Johnson M."/>
            <person name="Bhonagiri V."/>
            <person name="Zhang X."/>
            <person name="Suruliraj S."/>
            <person name="Warren W."/>
            <person name="Chinwalla A."/>
            <person name="Mardis E.R."/>
            <person name="Wilson R.K."/>
        </authorList>
    </citation>
    <scope>NUCLEOTIDE SEQUENCE [LARGE SCALE GENOMIC DNA]</scope>
    <source>
        <strain evidence="3 4">6014059</strain>
    </source>
</reference>